<organism evidence="4 5">
    <name type="scientific">Clostridium algidicarnis</name>
    <dbReference type="NCBI Taxonomy" id="37659"/>
    <lineage>
        <taxon>Bacteria</taxon>
        <taxon>Bacillati</taxon>
        <taxon>Bacillota</taxon>
        <taxon>Clostridia</taxon>
        <taxon>Eubacteriales</taxon>
        <taxon>Clostridiaceae</taxon>
        <taxon>Clostridium</taxon>
    </lineage>
</organism>
<dbReference type="Proteomes" id="UP000740830">
    <property type="component" value="Unassembled WGS sequence"/>
</dbReference>
<keyword evidence="4" id="KW-0328">Glycosyltransferase</keyword>
<dbReference type="Pfam" id="PF00534">
    <property type="entry name" value="Glycos_transf_1"/>
    <property type="match status" value="1"/>
</dbReference>
<evidence type="ECO:0000256" key="1">
    <source>
        <dbReference type="ARBA" id="ARBA00022679"/>
    </source>
</evidence>
<reference evidence="4 5" key="1">
    <citation type="submission" date="2021-06" db="EMBL/GenBank/DDBJ databases">
        <title>Clostridia strains as spoilage organisms.</title>
        <authorList>
            <person name="Wambui J."/>
            <person name="Stephan R."/>
            <person name="Stevens M.J.A."/>
        </authorList>
    </citation>
    <scope>NUCLEOTIDE SEQUENCE [LARGE SCALE GENOMIC DNA]</scope>
    <source>
        <strain evidence="4 5">CM013</strain>
    </source>
</reference>
<keyword evidence="5" id="KW-1185">Reference proteome</keyword>
<protein>
    <submittedName>
        <fullName evidence="4">Glycosyltransferase</fullName>
        <ecNumber evidence="4">2.4.-.-</ecNumber>
    </submittedName>
</protein>
<dbReference type="GO" id="GO:0016757">
    <property type="term" value="F:glycosyltransferase activity"/>
    <property type="evidence" value="ECO:0007669"/>
    <property type="project" value="UniProtKB-KW"/>
</dbReference>
<evidence type="ECO:0000259" key="3">
    <source>
        <dbReference type="Pfam" id="PF13439"/>
    </source>
</evidence>
<evidence type="ECO:0000313" key="4">
    <source>
        <dbReference type="EMBL" id="MBU3220657.1"/>
    </source>
</evidence>
<sequence>MKEKVCHITSAHDRNDVRIFMKECVSIAKNGYDVSLIVNDIYPDELNKGVKIISTNFKPKNRIERFIKSKKMIYRKALEVNADIYHLHDPDLLPIGNKLKKKNKKVIFDSHEDVPKQILDKTWIPKNLRRCISDMYSFYEKRTLKKYDAIISVTPHIVERLLKINANTVLVTNYPILGELIDLNRKSSNSICFAGGITSQYNHDKIIKAIEEIDDIEYIMAGGGTKEYLSSLQSLPGWGKVNYVGTVSHEEVKDIYSKSIAGLALDYSTQGKEHGTLGIIKMFEYMEAGIPIICSDYELWKRLVDKEDCGICINPNSIEDIRKAINYIMTNQDKARLMGENGKRASVDKYNWGTQEKILLDLYRSL</sequence>
<gene>
    <name evidence="4" type="ORF">KPL27_11245</name>
</gene>
<dbReference type="Pfam" id="PF13439">
    <property type="entry name" value="Glyco_transf_4"/>
    <property type="match status" value="1"/>
</dbReference>
<accession>A0ABS6C5G6</accession>
<dbReference type="PANTHER" id="PTHR46401:SF2">
    <property type="entry name" value="GLYCOSYLTRANSFERASE WBBK-RELATED"/>
    <property type="match status" value="1"/>
</dbReference>
<evidence type="ECO:0000313" key="5">
    <source>
        <dbReference type="Proteomes" id="UP000740830"/>
    </source>
</evidence>
<evidence type="ECO:0000259" key="2">
    <source>
        <dbReference type="Pfam" id="PF00534"/>
    </source>
</evidence>
<keyword evidence="1 4" id="KW-0808">Transferase</keyword>
<feature type="domain" description="Glycosyl transferase family 1" evidence="2">
    <location>
        <begin position="186"/>
        <end position="344"/>
    </location>
</feature>
<name>A0ABS6C5G6_9CLOT</name>
<dbReference type="EC" id="2.4.-.-" evidence="4"/>
<feature type="domain" description="Glycosyltransferase subfamily 4-like N-terminal" evidence="3">
    <location>
        <begin position="27"/>
        <end position="163"/>
    </location>
</feature>
<dbReference type="EMBL" id="JAHLDG010000019">
    <property type="protein sequence ID" value="MBU3220657.1"/>
    <property type="molecule type" value="Genomic_DNA"/>
</dbReference>
<dbReference type="InterPro" id="IPR028098">
    <property type="entry name" value="Glyco_trans_4-like_N"/>
</dbReference>
<comment type="caution">
    <text evidence="4">The sequence shown here is derived from an EMBL/GenBank/DDBJ whole genome shotgun (WGS) entry which is preliminary data.</text>
</comment>
<dbReference type="RefSeq" id="WP_216132512.1">
    <property type="nucleotide sequence ID" value="NZ_JAHLDG010000019.1"/>
</dbReference>
<proteinExistence type="predicted"/>
<dbReference type="PANTHER" id="PTHR46401">
    <property type="entry name" value="GLYCOSYLTRANSFERASE WBBK-RELATED"/>
    <property type="match status" value="1"/>
</dbReference>
<dbReference type="InterPro" id="IPR001296">
    <property type="entry name" value="Glyco_trans_1"/>
</dbReference>